<dbReference type="InterPro" id="IPR027417">
    <property type="entry name" value="P-loop_NTPase"/>
</dbReference>
<dbReference type="EMBL" id="JACSNX010000005">
    <property type="protein sequence ID" value="MBM6850900.1"/>
    <property type="molecule type" value="Genomic_DNA"/>
</dbReference>
<keyword evidence="2" id="KW-1185">Reference proteome</keyword>
<gene>
    <name evidence="1" type="ORF">H9X91_05540</name>
</gene>
<evidence type="ECO:0000313" key="2">
    <source>
        <dbReference type="Proteomes" id="UP000719500"/>
    </source>
</evidence>
<keyword evidence="1" id="KW-0418">Kinase</keyword>
<reference evidence="1 2" key="1">
    <citation type="journal article" date="2021" name="Sci. Rep.">
        <title>The distribution of antibiotic resistance genes in chicken gut microbiota commensals.</title>
        <authorList>
            <person name="Juricova H."/>
            <person name="Matiasovicova J."/>
            <person name="Kubasova T."/>
            <person name="Cejkova D."/>
            <person name="Rychlik I."/>
        </authorList>
    </citation>
    <scope>NUCLEOTIDE SEQUENCE [LARGE SCALE GENOMIC DNA]</scope>
    <source>
        <strain evidence="1 2">An411</strain>
    </source>
</reference>
<comment type="caution">
    <text evidence="1">The sequence shown here is derived from an EMBL/GenBank/DDBJ whole genome shotgun (WGS) entry which is preliminary data.</text>
</comment>
<evidence type="ECO:0000313" key="1">
    <source>
        <dbReference type="EMBL" id="MBM6850900.1"/>
    </source>
</evidence>
<sequence>MLQIAVLAGRGAPAVVAIDGRCGSGKTSLAELIRQLIPCNVVHMDDFYLPPDLRAENWTEIPGGNMDFARFLREVLIPAEAGEPVCYRPFDCQSGTLGVPAALPPRNLTVVEGSYSQHPLLSARYDLKLFLTCGPKVQRRRLERREGGHFAAYESRWMPLEERYFQQCGPENGSDLVIDTSAFF</sequence>
<keyword evidence="1" id="KW-0808">Transferase</keyword>
<dbReference type="Proteomes" id="UP000719500">
    <property type="component" value="Unassembled WGS sequence"/>
</dbReference>
<dbReference type="SUPFAM" id="SSF52540">
    <property type="entry name" value="P-loop containing nucleoside triphosphate hydrolases"/>
    <property type="match status" value="1"/>
</dbReference>
<organism evidence="1 2">
    <name type="scientific">Oscillibacter valericigenes</name>
    <dbReference type="NCBI Taxonomy" id="351091"/>
    <lineage>
        <taxon>Bacteria</taxon>
        <taxon>Bacillati</taxon>
        <taxon>Bacillota</taxon>
        <taxon>Clostridia</taxon>
        <taxon>Eubacteriales</taxon>
        <taxon>Oscillospiraceae</taxon>
        <taxon>Oscillibacter</taxon>
    </lineage>
</organism>
<protein>
    <submittedName>
        <fullName evidence="1">Uridine kinase</fullName>
    </submittedName>
</protein>
<dbReference type="Gene3D" id="3.40.50.300">
    <property type="entry name" value="P-loop containing nucleotide triphosphate hydrolases"/>
    <property type="match status" value="1"/>
</dbReference>
<dbReference type="GO" id="GO:0016301">
    <property type="term" value="F:kinase activity"/>
    <property type="evidence" value="ECO:0007669"/>
    <property type="project" value="UniProtKB-KW"/>
</dbReference>
<proteinExistence type="predicted"/>
<accession>A0ABS2FU70</accession>
<name>A0ABS2FU70_9FIRM</name>